<organism evidence="10 11">
    <name type="scientific">Sinanodonta woodiana</name>
    <name type="common">Chinese pond mussel</name>
    <name type="synonym">Anodonta woodiana</name>
    <dbReference type="NCBI Taxonomy" id="1069815"/>
    <lineage>
        <taxon>Eukaryota</taxon>
        <taxon>Metazoa</taxon>
        <taxon>Spiralia</taxon>
        <taxon>Lophotrochozoa</taxon>
        <taxon>Mollusca</taxon>
        <taxon>Bivalvia</taxon>
        <taxon>Autobranchia</taxon>
        <taxon>Heteroconchia</taxon>
        <taxon>Palaeoheterodonta</taxon>
        <taxon>Unionida</taxon>
        <taxon>Unionoidea</taxon>
        <taxon>Unionidae</taxon>
        <taxon>Unioninae</taxon>
        <taxon>Sinanodonta</taxon>
    </lineage>
</organism>
<comment type="subunit">
    <text evidence="3">Homodimer.</text>
</comment>
<comment type="subcellular location">
    <subcellularLocation>
        <location evidence="2">Cytoplasm</location>
        <location evidence="2">Cytosol</location>
    </subcellularLocation>
</comment>
<keyword evidence="4" id="KW-0963">Cytoplasm</keyword>
<dbReference type="PANTHER" id="PTHR11601:SF62">
    <property type="entry name" value="SELENOCYSTEINE LYASE"/>
    <property type="match status" value="1"/>
</dbReference>
<dbReference type="InterPro" id="IPR000192">
    <property type="entry name" value="Aminotrans_V_dom"/>
</dbReference>
<comment type="cofactor">
    <cofactor evidence="1">
        <name>pyridoxal 5'-phosphate</name>
        <dbReference type="ChEBI" id="CHEBI:597326"/>
    </cofactor>
</comment>
<dbReference type="AlphaFoldDB" id="A0ABD3VLK3"/>
<feature type="non-terminal residue" evidence="10">
    <location>
        <position position="52"/>
    </location>
</feature>
<evidence type="ECO:0000259" key="9">
    <source>
        <dbReference type="Pfam" id="PF00266"/>
    </source>
</evidence>
<sequence>PIEEISEIVHSIKRGLRESKILVHTDAAQTLGKIPVDVFDLGVDYLTIVGHK</sequence>
<keyword evidence="11" id="KW-1185">Reference proteome</keyword>
<dbReference type="Proteomes" id="UP001634394">
    <property type="component" value="Unassembled WGS sequence"/>
</dbReference>
<name>A0ABD3VLK3_SINWO</name>
<dbReference type="Gene3D" id="3.40.640.10">
    <property type="entry name" value="Type I PLP-dependent aspartate aminotransferase-like (Major domain)"/>
    <property type="match status" value="1"/>
</dbReference>
<evidence type="ECO:0000256" key="5">
    <source>
        <dbReference type="ARBA" id="ARBA00022679"/>
    </source>
</evidence>
<dbReference type="SUPFAM" id="SSF53383">
    <property type="entry name" value="PLP-dependent transferases"/>
    <property type="match status" value="1"/>
</dbReference>
<evidence type="ECO:0000256" key="2">
    <source>
        <dbReference type="ARBA" id="ARBA00004514"/>
    </source>
</evidence>
<comment type="caution">
    <text evidence="10">The sequence shown here is derived from an EMBL/GenBank/DDBJ whole genome shotgun (WGS) entry which is preliminary data.</text>
</comment>
<protein>
    <recommendedName>
        <fullName evidence="8">Selenocysteine lyase</fullName>
        <ecNumber evidence="7">4.4.1.16</ecNumber>
    </recommendedName>
</protein>
<evidence type="ECO:0000313" key="11">
    <source>
        <dbReference type="Proteomes" id="UP001634394"/>
    </source>
</evidence>
<feature type="non-terminal residue" evidence="10">
    <location>
        <position position="1"/>
    </location>
</feature>
<evidence type="ECO:0000256" key="3">
    <source>
        <dbReference type="ARBA" id="ARBA00011738"/>
    </source>
</evidence>
<dbReference type="GO" id="GO:0005829">
    <property type="term" value="C:cytosol"/>
    <property type="evidence" value="ECO:0007669"/>
    <property type="project" value="UniProtKB-SubCell"/>
</dbReference>
<keyword evidence="5" id="KW-0808">Transferase</keyword>
<dbReference type="GO" id="GO:0009000">
    <property type="term" value="F:selenocysteine lyase activity"/>
    <property type="evidence" value="ECO:0007669"/>
    <property type="project" value="UniProtKB-EC"/>
</dbReference>
<evidence type="ECO:0000256" key="7">
    <source>
        <dbReference type="ARBA" id="ARBA00039054"/>
    </source>
</evidence>
<evidence type="ECO:0000256" key="4">
    <source>
        <dbReference type="ARBA" id="ARBA00022490"/>
    </source>
</evidence>
<dbReference type="InterPro" id="IPR015424">
    <property type="entry name" value="PyrdxlP-dep_Trfase"/>
</dbReference>
<evidence type="ECO:0000256" key="6">
    <source>
        <dbReference type="ARBA" id="ARBA00037407"/>
    </source>
</evidence>
<proteinExistence type="predicted"/>
<evidence type="ECO:0000313" key="10">
    <source>
        <dbReference type="EMBL" id="KAL3861593.1"/>
    </source>
</evidence>
<feature type="domain" description="Aminotransferase class V" evidence="9">
    <location>
        <begin position="9"/>
        <end position="52"/>
    </location>
</feature>
<gene>
    <name evidence="10" type="ORF">ACJMK2_007619</name>
</gene>
<dbReference type="InterPro" id="IPR015421">
    <property type="entry name" value="PyrdxlP-dep_Trfase_major"/>
</dbReference>
<evidence type="ECO:0000256" key="8">
    <source>
        <dbReference type="ARBA" id="ARBA00040554"/>
    </source>
</evidence>
<accession>A0ABD3VLK3</accession>
<dbReference type="GO" id="GO:0016740">
    <property type="term" value="F:transferase activity"/>
    <property type="evidence" value="ECO:0007669"/>
    <property type="project" value="UniProtKB-KW"/>
</dbReference>
<dbReference type="Pfam" id="PF00266">
    <property type="entry name" value="Aminotran_5"/>
    <property type="match status" value="1"/>
</dbReference>
<comment type="function">
    <text evidence="6">Catalyzes the decomposition of L-selenocysteine to L-alanine and elemental selenium.</text>
</comment>
<reference evidence="10 11" key="1">
    <citation type="submission" date="2024-11" db="EMBL/GenBank/DDBJ databases">
        <title>Chromosome-level genome assembly of the freshwater bivalve Anodonta woodiana.</title>
        <authorList>
            <person name="Chen X."/>
        </authorList>
    </citation>
    <scope>NUCLEOTIDE SEQUENCE [LARGE SCALE GENOMIC DNA]</scope>
    <source>
        <strain evidence="10">MN2024</strain>
        <tissue evidence="10">Gills</tissue>
    </source>
</reference>
<dbReference type="EMBL" id="JBJQND010000011">
    <property type="protein sequence ID" value="KAL3861593.1"/>
    <property type="molecule type" value="Genomic_DNA"/>
</dbReference>
<dbReference type="EC" id="4.4.1.16" evidence="7"/>
<dbReference type="PANTHER" id="PTHR11601">
    <property type="entry name" value="CYSTEINE DESULFURYLASE FAMILY MEMBER"/>
    <property type="match status" value="1"/>
</dbReference>
<evidence type="ECO:0000256" key="1">
    <source>
        <dbReference type="ARBA" id="ARBA00001933"/>
    </source>
</evidence>